<dbReference type="GO" id="GO:0006882">
    <property type="term" value="P:intracellular zinc ion homeostasis"/>
    <property type="evidence" value="ECO:0007669"/>
    <property type="project" value="TreeGrafter"/>
</dbReference>
<evidence type="ECO:0000256" key="22">
    <source>
        <dbReference type="SAM" id="Coils"/>
    </source>
</evidence>
<keyword evidence="5" id="KW-0813">Transport</keyword>
<evidence type="ECO:0000256" key="15">
    <source>
        <dbReference type="ARBA" id="ARBA00023136"/>
    </source>
</evidence>
<evidence type="ECO:0000256" key="12">
    <source>
        <dbReference type="ARBA" id="ARBA00023015"/>
    </source>
</evidence>
<proteinExistence type="inferred from homology"/>
<accession>A0AAW0SUP6</accession>
<keyword evidence="11 24" id="KW-1133">Transmembrane helix</keyword>
<dbReference type="GO" id="GO:0005634">
    <property type="term" value="C:nucleus"/>
    <property type="evidence" value="ECO:0007669"/>
    <property type="project" value="UniProtKB-SubCell"/>
</dbReference>
<comment type="caution">
    <text evidence="26">The sequence shown here is derived from an EMBL/GenBank/DDBJ whole genome shotgun (WGS) entry which is preliminary data.</text>
</comment>
<dbReference type="Pfam" id="PF01545">
    <property type="entry name" value="Cation_efflux"/>
    <property type="match status" value="1"/>
</dbReference>
<keyword evidence="8" id="KW-0256">Endoplasmic reticulum</keyword>
<feature type="transmembrane region" description="Helical" evidence="24">
    <location>
        <begin position="407"/>
        <end position="430"/>
    </location>
</feature>
<keyword evidence="16" id="KW-0804">Transcription</keyword>
<dbReference type="AlphaFoldDB" id="A0AAW0SUP6"/>
<dbReference type="SUPFAM" id="SSF161111">
    <property type="entry name" value="Cation efflux protein transmembrane domain-like"/>
    <property type="match status" value="1"/>
</dbReference>
<evidence type="ECO:0000256" key="7">
    <source>
        <dbReference type="ARBA" id="ARBA00022692"/>
    </source>
</evidence>
<keyword evidence="17" id="KW-0539">Nucleus</keyword>
<organism evidence="26 27">
    <name type="scientific">Scylla paramamosain</name>
    <name type="common">Mud crab</name>
    <dbReference type="NCBI Taxonomy" id="85552"/>
    <lineage>
        <taxon>Eukaryota</taxon>
        <taxon>Metazoa</taxon>
        <taxon>Ecdysozoa</taxon>
        <taxon>Arthropoda</taxon>
        <taxon>Crustacea</taxon>
        <taxon>Multicrustacea</taxon>
        <taxon>Malacostraca</taxon>
        <taxon>Eumalacostraca</taxon>
        <taxon>Eucarida</taxon>
        <taxon>Decapoda</taxon>
        <taxon>Pleocyemata</taxon>
        <taxon>Brachyura</taxon>
        <taxon>Eubrachyura</taxon>
        <taxon>Portunoidea</taxon>
        <taxon>Portunidae</taxon>
        <taxon>Portuninae</taxon>
        <taxon>Scylla</taxon>
    </lineage>
</organism>
<feature type="transmembrane region" description="Helical" evidence="24">
    <location>
        <begin position="488"/>
        <end position="509"/>
    </location>
</feature>
<dbReference type="InterPro" id="IPR037129">
    <property type="entry name" value="XPA_sf"/>
</dbReference>
<comment type="similarity">
    <text evidence="4">Belongs to the cation diffusion facilitator (CDF) transporter (TC 2.A.4) family. SLC30A subfamily.</text>
</comment>
<evidence type="ECO:0000256" key="14">
    <source>
        <dbReference type="ARBA" id="ARBA00023128"/>
    </source>
</evidence>
<reference evidence="26 27" key="1">
    <citation type="submission" date="2023-03" db="EMBL/GenBank/DDBJ databases">
        <title>High-quality genome of Scylla paramamosain provides insights in environmental adaptation.</title>
        <authorList>
            <person name="Zhang L."/>
        </authorList>
    </citation>
    <scope>NUCLEOTIDE SEQUENCE [LARGE SCALE GENOMIC DNA]</scope>
    <source>
        <strain evidence="26">LZ_2023a</strain>
        <tissue evidence="26">Muscle</tissue>
    </source>
</reference>
<keyword evidence="22" id="KW-0175">Coiled coil</keyword>
<dbReference type="GO" id="GO:0031966">
    <property type="term" value="C:mitochondrial membrane"/>
    <property type="evidence" value="ECO:0007669"/>
    <property type="project" value="UniProtKB-SubCell"/>
</dbReference>
<evidence type="ECO:0000256" key="24">
    <source>
        <dbReference type="SAM" id="Phobius"/>
    </source>
</evidence>
<evidence type="ECO:0000313" key="27">
    <source>
        <dbReference type="Proteomes" id="UP001487740"/>
    </source>
</evidence>
<feature type="transmembrane region" description="Helical" evidence="24">
    <location>
        <begin position="529"/>
        <end position="551"/>
    </location>
</feature>
<evidence type="ECO:0000256" key="8">
    <source>
        <dbReference type="ARBA" id="ARBA00022824"/>
    </source>
</evidence>
<feature type="compositionally biased region" description="Low complexity" evidence="23">
    <location>
        <begin position="184"/>
        <end position="200"/>
    </location>
</feature>
<keyword evidence="7 24" id="KW-0812">Transmembrane</keyword>
<evidence type="ECO:0000313" key="26">
    <source>
        <dbReference type="EMBL" id="KAK8378826.1"/>
    </source>
</evidence>
<dbReference type="GO" id="GO:0008324">
    <property type="term" value="F:monoatomic cation transmembrane transporter activity"/>
    <property type="evidence" value="ECO:0007669"/>
    <property type="project" value="InterPro"/>
</dbReference>
<dbReference type="InterPro" id="IPR009061">
    <property type="entry name" value="DNA-bd_dom_put_sf"/>
</dbReference>
<evidence type="ECO:0000256" key="19">
    <source>
        <dbReference type="ARBA" id="ARBA00034845"/>
    </source>
</evidence>
<evidence type="ECO:0000256" key="10">
    <source>
        <dbReference type="ARBA" id="ARBA00022906"/>
    </source>
</evidence>
<dbReference type="InterPro" id="IPR058533">
    <property type="entry name" value="Cation_efflux_TM"/>
</dbReference>
<dbReference type="Gene3D" id="3.90.530.10">
    <property type="entry name" value="XPA C-terminal domain"/>
    <property type="match status" value="1"/>
</dbReference>
<dbReference type="GO" id="GO:0005783">
    <property type="term" value="C:endoplasmic reticulum"/>
    <property type="evidence" value="ECO:0007669"/>
    <property type="project" value="UniProtKB-SubCell"/>
</dbReference>
<evidence type="ECO:0000256" key="9">
    <source>
        <dbReference type="ARBA" id="ARBA00022833"/>
    </source>
</evidence>
<keyword evidence="6" id="KW-0050">Antiport</keyword>
<keyword evidence="27" id="KW-1185">Reference proteome</keyword>
<evidence type="ECO:0000256" key="17">
    <source>
        <dbReference type="ARBA" id="ARBA00023242"/>
    </source>
</evidence>
<evidence type="ECO:0000256" key="16">
    <source>
        <dbReference type="ARBA" id="ARBA00023163"/>
    </source>
</evidence>
<evidence type="ECO:0000256" key="6">
    <source>
        <dbReference type="ARBA" id="ARBA00022449"/>
    </source>
</evidence>
<dbReference type="CDD" id="cd21078">
    <property type="entry name" value="NTD_ZNT9"/>
    <property type="match status" value="1"/>
</dbReference>
<evidence type="ECO:0000259" key="25">
    <source>
        <dbReference type="Pfam" id="PF01545"/>
    </source>
</evidence>
<dbReference type="PANTHER" id="PTHR13414">
    <property type="entry name" value="HUEL-CATION TRANSPORTER"/>
    <property type="match status" value="1"/>
</dbReference>
<evidence type="ECO:0000256" key="20">
    <source>
        <dbReference type="ARBA" id="ARBA00034922"/>
    </source>
</evidence>
<keyword evidence="14" id="KW-0496">Mitochondrion</keyword>
<dbReference type="GO" id="GO:0006829">
    <property type="term" value="P:zinc ion transport"/>
    <property type="evidence" value="ECO:0007669"/>
    <property type="project" value="UniProtKB-KW"/>
</dbReference>
<protein>
    <recommendedName>
        <fullName evidence="19">Proton-coupled zinc antiporter SLC30A9, mitochondrial</fullName>
    </recommendedName>
    <alternativeName>
        <fullName evidence="18">Solute carrier family 30 member 9</fullName>
    </alternativeName>
    <alternativeName>
        <fullName evidence="20">Zinc transporter 9</fullName>
    </alternativeName>
</protein>
<dbReference type="GO" id="GO:0015297">
    <property type="term" value="F:antiporter activity"/>
    <property type="evidence" value="ECO:0007669"/>
    <property type="project" value="UniProtKB-KW"/>
</dbReference>
<gene>
    <name evidence="26" type="ORF">O3P69_009505</name>
</gene>
<dbReference type="InterPro" id="IPR002524">
    <property type="entry name" value="Cation_efflux"/>
</dbReference>
<feature type="domain" description="Cation efflux protein transmembrane" evidence="25">
    <location>
        <begin position="340"/>
        <end position="549"/>
    </location>
</feature>
<evidence type="ECO:0000256" key="23">
    <source>
        <dbReference type="SAM" id="MobiDB-lite"/>
    </source>
</evidence>
<evidence type="ECO:0000256" key="3">
    <source>
        <dbReference type="ARBA" id="ARBA00004240"/>
    </source>
</evidence>
<evidence type="ECO:0000256" key="11">
    <source>
        <dbReference type="ARBA" id="ARBA00022989"/>
    </source>
</evidence>
<keyword evidence="12" id="KW-0805">Transcription regulation</keyword>
<keyword evidence="15 24" id="KW-0472">Membrane</keyword>
<dbReference type="EMBL" id="JARAKH010000044">
    <property type="protein sequence ID" value="KAK8378826.1"/>
    <property type="molecule type" value="Genomic_DNA"/>
</dbReference>
<dbReference type="SUPFAM" id="SSF46955">
    <property type="entry name" value="Putative DNA-binding domain"/>
    <property type="match status" value="1"/>
</dbReference>
<evidence type="ECO:0000256" key="1">
    <source>
        <dbReference type="ARBA" id="ARBA00004123"/>
    </source>
</evidence>
<dbReference type="InterPro" id="IPR040177">
    <property type="entry name" value="SLC30A9"/>
</dbReference>
<dbReference type="NCBIfam" id="TIGR01297">
    <property type="entry name" value="CDF"/>
    <property type="match status" value="1"/>
</dbReference>
<keyword evidence="9" id="KW-0862">Zinc</keyword>
<feature type="transmembrane region" description="Helical" evidence="24">
    <location>
        <begin position="442"/>
        <end position="467"/>
    </location>
</feature>
<dbReference type="Gene3D" id="1.20.1510.10">
    <property type="entry name" value="Cation efflux protein transmembrane domain"/>
    <property type="match status" value="1"/>
</dbReference>
<evidence type="ECO:0000256" key="2">
    <source>
        <dbReference type="ARBA" id="ARBA00004225"/>
    </source>
</evidence>
<name>A0AAW0SUP6_SCYPA</name>
<dbReference type="Proteomes" id="UP001487740">
    <property type="component" value="Unassembled WGS sequence"/>
</dbReference>
<evidence type="ECO:0000256" key="4">
    <source>
        <dbReference type="ARBA" id="ARBA00008873"/>
    </source>
</evidence>
<evidence type="ECO:0000256" key="18">
    <source>
        <dbReference type="ARBA" id="ARBA00033405"/>
    </source>
</evidence>
<comment type="subcellular location">
    <subcellularLocation>
        <location evidence="3">Endoplasmic reticulum</location>
    </subcellularLocation>
    <subcellularLocation>
        <location evidence="2">Mitochondrion membrane</location>
        <topology evidence="2">Multi-pass membrane protein</topology>
    </subcellularLocation>
    <subcellularLocation>
        <location evidence="1">Nucleus</location>
    </subcellularLocation>
</comment>
<keyword evidence="10" id="KW-0864">Zinc transport</keyword>
<comment type="catalytic activity">
    <reaction evidence="21">
        <text>Zn(2+)(in) + 2 H(+)(out) = Zn(2+)(out) + 2 H(+)(in)</text>
        <dbReference type="Rhea" id="RHEA:72627"/>
        <dbReference type="ChEBI" id="CHEBI:15378"/>
        <dbReference type="ChEBI" id="CHEBI:29105"/>
    </reaction>
</comment>
<evidence type="ECO:0000256" key="13">
    <source>
        <dbReference type="ARBA" id="ARBA00023065"/>
    </source>
</evidence>
<evidence type="ECO:0000256" key="21">
    <source>
        <dbReference type="ARBA" id="ARBA00048349"/>
    </source>
</evidence>
<dbReference type="InterPro" id="IPR027469">
    <property type="entry name" value="Cation_efflux_TMD_sf"/>
</dbReference>
<sequence>MVMFDRKPTAAGVAWPDLLGWPPHLATTGQMQQLPSQVCTAGVFTLRSPFKTAGRGRFLSPIVNIGGKTGTGKAHSVVLLPPHLCLRYLCREGVTGCITECCWLYCKASLPSCPVWVITVSCRCDVSQDPASLETGGPGQGSAGVPPCLLSCKQFCHPPVKHSSVAAWPLQTNHPGHDQKQKQQQEQQKATPAALTSTATSRLKEAVIKVMPRKKERPRFDSSQHSLERNFITAVRAMSEFLLKPSDLENLRKTKRRSPFENEPPITVYWRKDVEAKAVEVWGSEEALEEERKKREKEIKRYQQNIFNIKRLLREHRRDQRTSPEPPTIPTTLDTSGKVVWAAVVINGANMVMKLGAWAFTGSHSLFAEALHSLADVTNQLILAYGIHKSKQSADVVHPYGYTTMRYVSSLISGAMIFCVGSGLSIQHGIAGLLEPSEVLPLYWAFYILGGSLITEGGTLLMAVHAIRKGAQHQQMSFMEYVLRGQDPSVNVVLLEDMAAVMGVMVALSCMGLTSCLGSHIPDALGSCLIGGILAAVSGFIIYTNSAALVGKSIPQHRLEKINEELEQDVLIRAIYDVKGIDMGTGLVRYKAEVDFDGRELTKFYLDQQDLEAILKEMQGLKTIEDVEAFMLKHGENIVDSLGEQVDRIETILKEIRHCDLEIL</sequence>
<keyword evidence="13" id="KW-0406">Ion transport</keyword>
<feature type="region of interest" description="Disordered" evidence="23">
    <location>
        <begin position="169"/>
        <end position="200"/>
    </location>
</feature>
<dbReference type="PANTHER" id="PTHR13414:SF9">
    <property type="entry name" value="PROTON-COUPLED ZINC ANTIPORTER SLC30A9, MITOCHONDRIAL"/>
    <property type="match status" value="1"/>
</dbReference>
<evidence type="ECO:0000256" key="5">
    <source>
        <dbReference type="ARBA" id="ARBA00022448"/>
    </source>
</evidence>
<feature type="coiled-coil region" evidence="22">
    <location>
        <begin position="285"/>
        <end position="319"/>
    </location>
</feature>